<evidence type="ECO:0000256" key="1">
    <source>
        <dbReference type="SAM" id="Phobius"/>
    </source>
</evidence>
<feature type="transmembrane region" description="Helical" evidence="1">
    <location>
        <begin position="42"/>
        <end position="62"/>
    </location>
</feature>
<keyword evidence="3" id="KW-1185">Reference proteome</keyword>
<feature type="non-terminal residue" evidence="2">
    <location>
        <position position="151"/>
    </location>
</feature>
<evidence type="ECO:0000313" key="3">
    <source>
        <dbReference type="Proteomes" id="UP000824890"/>
    </source>
</evidence>
<sequence length="151" mass="17277">MYPSVCVECIVVEAVMNASWFFPWMHLETTVRFPGRRWSFRVYISQYFRGMMLLFASLVSVLCNSANTSSFTTLNFVDNNDGGHIQVAILPWTLALTECVYPLTVNIFNLAPLMWTLPRAYDDAVNVCEDESISLYSLDKDYFTINQGKAE</sequence>
<organism evidence="2 3">
    <name type="scientific">Brassica napus</name>
    <name type="common">Rape</name>
    <dbReference type="NCBI Taxonomy" id="3708"/>
    <lineage>
        <taxon>Eukaryota</taxon>
        <taxon>Viridiplantae</taxon>
        <taxon>Streptophyta</taxon>
        <taxon>Embryophyta</taxon>
        <taxon>Tracheophyta</taxon>
        <taxon>Spermatophyta</taxon>
        <taxon>Magnoliopsida</taxon>
        <taxon>eudicotyledons</taxon>
        <taxon>Gunneridae</taxon>
        <taxon>Pentapetalae</taxon>
        <taxon>rosids</taxon>
        <taxon>malvids</taxon>
        <taxon>Brassicales</taxon>
        <taxon>Brassicaceae</taxon>
        <taxon>Brassiceae</taxon>
        <taxon>Brassica</taxon>
    </lineage>
</organism>
<keyword evidence="1" id="KW-0472">Membrane</keyword>
<gene>
    <name evidence="2" type="ORF">HID58_023626</name>
</gene>
<evidence type="ECO:0000313" key="2">
    <source>
        <dbReference type="EMBL" id="KAH0923608.1"/>
    </source>
</evidence>
<name>A0ABQ8D2L9_BRANA</name>
<protein>
    <submittedName>
        <fullName evidence="2">Uncharacterized protein</fullName>
    </submittedName>
</protein>
<comment type="caution">
    <text evidence="2">The sequence shown here is derived from an EMBL/GenBank/DDBJ whole genome shotgun (WGS) entry which is preliminary data.</text>
</comment>
<keyword evidence="1" id="KW-1133">Transmembrane helix</keyword>
<proteinExistence type="predicted"/>
<reference evidence="2 3" key="1">
    <citation type="submission" date="2021-05" db="EMBL/GenBank/DDBJ databases">
        <title>Genome Assembly of Synthetic Allotetraploid Brassica napus Reveals Homoeologous Exchanges between Subgenomes.</title>
        <authorList>
            <person name="Davis J.T."/>
        </authorList>
    </citation>
    <scope>NUCLEOTIDE SEQUENCE [LARGE SCALE GENOMIC DNA]</scope>
    <source>
        <strain evidence="3">cv. Da-Ae</strain>
        <tissue evidence="2">Seedling</tissue>
    </source>
</reference>
<keyword evidence="1" id="KW-0812">Transmembrane</keyword>
<dbReference type="Proteomes" id="UP000824890">
    <property type="component" value="Unassembled WGS sequence"/>
</dbReference>
<dbReference type="EMBL" id="JAGKQM010000006">
    <property type="protein sequence ID" value="KAH0923608.1"/>
    <property type="molecule type" value="Genomic_DNA"/>
</dbReference>
<accession>A0ABQ8D2L9</accession>